<dbReference type="InterPro" id="IPR045455">
    <property type="entry name" value="NrS-1_pol-like_helicase"/>
</dbReference>
<feature type="non-terminal residue" evidence="2">
    <location>
        <position position="1"/>
    </location>
</feature>
<evidence type="ECO:0000259" key="1">
    <source>
        <dbReference type="Pfam" id="PF19263"/>
    </source>
</evidence>
<dbReference type="AlphaFoldDB" id="A0A5J4TCM6"/>
<proteinExistence type="predicted"/>
<dbReference type="Proteomes" id="UP000324800">
    <property type="component" value="Unassembled WGS sequence"/>
</dbReference>
<reference evidence="2 3" key="1">
    <citation type="submission" date="2019-03" db="EMBL/GenBank/DDBJ databases">
        <title>Single cell metagenomics reveals metabolic interactions within the superorganism composed of flagellate Streblomastix strix and complex community of Bacteroidetes bacteria on its surface.</title>
        <authorList>
            <person name="Treitli S.C."/>
            <person name="Kolisko M."/>
            <person name="Husnik F."/>
            <person name="Keeling P."/>
            <person name="Hampl V."/>
        </authorList>
    </citation>
    <scope>NUCLEOTIDE SEQUENCE [LARGE SCALE GENOMIC DNA]</scope>
    <source>
        <strain evidence="2">ST1C</strain>
    </source>
</reference>
<dbReference type="Pfam" id="PF19263">
    <property type="entry name" value="DUF5906"/>
    <property type="match status" value="1"/>
</dbReference>
<sequence>IRYYAGESGLVFIIKEYDAQQETNVIRYKTKTNAYEQMHIIRLWDDGKKHITVQDIFEKYSGQYVVEGVRFNSDNPNVFNVFQGFKYEKLEQVDESKIDMFINDLTYGTIAGENKEVFEYILNWIAFIAQNAGQKTKTAIILQGLQRIGKNRFTDAISEMFSRYSQPNISTIEEFTGTFNSVVENVMFAVLNEMMNYNESKKGTAQAMKTIITDKTIRINEKNQPRRRAENVINTIIVTNNDYPIQLDNSDGRYLMIKCKAVHRGDHEYFNKLSKGMDKDFYDNLLTFFLTRDISKFDPTDIPMTDAKKGKLNETKQLE</sequence>
<dbReference type="EMBL" id="SNRW01034471">
    <property type="protein sequence ID" value="KAA6355533.1"/>
    <property type="molecule type" value="Genomic_DNA"/>
</dbReference>
<feature type="domain" description="NrS-1 polymerase-like helicase" evidence="1">
    <location>
        <begin position="142"/>
        <end position="251"/>
    </location>
</feature>
<evidence type="ECO:0000313" key="3">
    <source>
        <dbReference type="Proteomes" id="UP000324800"/>
    </source>
</evidence>
<dbReference type="InterPro" id="IPR027417">
    <property type="entry name" value="P-loop_NTPase"/>
</dbReference>
<comment type="caution">
    <text evidence="2">The sequence shown here is derived from an EMBL/GenBank/DDBJ whole genome shotgun (WGS) entry which is preliminary data.</text>
</comment>
<dbReference type="Gene3D" id="3.40.50.300">
    <property type="entry name" value="P-loop containing nucleotide triphosphate hydrolases"/>
    <property type="match status" value="1"/>
</dbReference>
<accession>A0A5J4TCM6</accession>
<name>A0A5J4TCM6_9EUKA</name>
<organism evidence="2 3">
    <name type="scientific">Streblomastix strix</name>
    <dbReference type="NCBI Taxonomy" id="222440"/>
    <lineage>
        <taxon>Eukaryota</taxon>
        <taxon>Metamonada</taxon>
        <taxon>Preaxostyla</taxon>
        <taxon>Oxymonadida</taxon>
        <taxon>Streblomastigidae</taxon>
        <taxon>Streblomastix</taxon>
    </lineage>
</organism>
<gene>
    <name evidence="2" type="ORF">EZS28_048940</name>
</gene>
<evidence type="ECO:0000313" key="2">
    <source>
        <dbReference type="EMBL" id="KAA6355533.1"/>
    </source>
</evidence>
<protein>
    <recommendedName>
        <fullName evidence="1">NrS-1 polymerase-like helicase domain-containing protein</fullName>
    </recommendedName>
</protein>